<dbReference type="InterPro" id="IPR029058">
    <property type="entry name" value="AB_hydrolase_fold"/>
</dbReference>
<gene>
    <name evidence="2" type="ORF">M0638_25495</name>
</gene>
<dbReference type="Gene3D" id="3.40.50.1820">
    <property type="entry name" value="alpha/beta hydrolase"/>
    <property type="match status" value="1"/>
</dbReference>
<dbReference type="SUPFAM" id="SSF53474">
    <property type="entry name" value="alpha/beta-Hydrolases"/>
    <property type="match status" value="1"/>
</dbReference>
<dbReference type="PRINTS" id="PR00111">
    <property type="entry name" value="ABHYDROLASE"/>
</dbReference>
<dbReference type="Pfam" id="PF00561">
    <property type="entry name" value="Abhydrolase_1"/>
    <property type="match status" value="1"/>
</dbReference>
<proteinExistence type="predicted"/>
<dbReference type="AlphaFoldDB" id="A0A9X2BZ70"/>
<dbReference type="PANTHER" id="PTHR43433">
    <property type="entry name" value="HYDROLASE, ALPHA/BETA FOLD FAMILY PROTEIN"/>
    <property type="match status" value="1"/>
</dbReference>
<name>A0A9X2BZ70_9PROT</name>
<evidence type="ECO:0000313" key="2">
    <source>
        <dbReference type="EMBL" id="MCK8787724.1"/>
    </source>
</evidence>
<dbReference type="InterPro" id="IPR050471">
    <property type="entry name" value="AB_hydrolase"/>
</dbReference>
<accession>A0A9X2BZ70</accession>
<dbReference type="GO" id="GO:0016787">
    <property type="term" value="F:hydrolase activity"/>
    <property type="evidence" value="ECO:0007669"/>
    <property type="project" value="UniProtKB-KW"/>
</dbReference>
<comment type="caution">
    <text evidence="2">The sequence shown here is derived from an EMBL/GenBank/DDBJ whole genome shotgun (WGS) entry which is preliminary data.</text>
</comment>
<sequence>MSVLVTHDGEELHYRDWGEGPVVVLSHGWPLNADMWEYQISYLSAHGFRCIAFDRRGFGRSSQPWSGHEFDTFADDLAMLLRTLDLVEVTAIGFCLGASEILRYLGRHGADRLARVALLGAVLPGPDSSRAVLAALHAGLAVNRPHCIRGYERLCYGLDRPGAALGPGMRDWLFQLAMQASPPATRDSIGSLLDTDFGADLAACTIPTLVIHGDDDQIMPVAAMASVVAGDMPRARLLRYPGAPHGLWLTHREQVNADLHAFLASPP</sequence>
<dbReference type="EMBL" id="JALPRX010000140">
    <property type="protein sequence ID" value="MCK8787724.1"/>
    <property type="molecule type" value="Genomic_DNA"/>
</dbReference>
<reference evidence="2" key="1">
    <citation type="submission" date="2022-04" db="EMBL/GenBank/DDBJ databases">
        <title>Roseomonas acroporae sp. nov., isolated from coral Acropora digitifera.</title>
        <authorList>
            <person name="Sun H."/>
        </authorList>
    </citation>
    <scope>NUCLEOTIDE SEQUENCE</scope>
    <source>
        <strain evidence="2">NAR14</strain>
    </source>
</reference>
<keyword evidence="3" id="KW-1185">Reference proteome</keyword>
<protein>
    <submittedName>
        <fullName evidence="2">Alpha/beta hydrolase</fullName>
    </submittedName>
</protein>
<dbReference type="Proteomes" id="UP001139516">
    <property type="component" value="Unassembled WGS sequence"/>
</dbReference>
<evidence type="ECO:0000259" key="1">
    <source>
        <dbReference type="Pfam" id="PF00561"/>
    </source>
</evidence>
<organism evidence="2 3">
    <name type="scientific">Roseomonas acroporae</name>
    <dbReference type="NCBI Taxonomy" id="2937791"/>
    <lineage>
        <taxon>Bacteria</taxon>
        <taxon>Pseudomonadati</taxon>
        <taxon>Pseudomonadota</taxon>
        <taxon>Alphaproteobacteria</taxon>
        <taxon>Acetobacterales</taxon>
        <taxon>Roseomonadaceae</taxon>
        <taxon>Roseomonas</taxon>
    </lineage>
</organism>
<dbReference type="InterPro" id="IPR000073">
    <property type="entry name" value="AB_hydrolase_1"/>
</dbReference>
<evidence type="ECO:0000313" key="3">
    <source>
        <dbReference type="Proteomes" id="UP001139516"/>
    </source>
</evidence>
<dbReference type="PRINTS" id="PR00412">
    <property type="entry name" value="EPOXHYDRLASE"/>
</dbReference>
<feature type="domain" description="AB hydrolase-1" evidence="1">
    <location>
        <begin position="21"/>
        <end position="133"/>
    </location>
</feature>
<keyword evidence="2" id="KW-0378">Hydrolase</keyword>
<dbReference type="PANTHER" id="PTHR43433:SF4">
    <property type="entry name" value="NON-HEME CHLOROPEROXIDASE-RELATED"/>
    <property type="match status" value="1"/>
</dbReference>
<dbReference type="RefSeq" id="WP_248669772.1">
    <property type="nucleotide sequence ID" value="NZ_JALPRX010000140.1"/>
</dbReference>
<dbReference type="InterPro" id="IPR000639">
    <property type="entry name" value="Epox_hydrolase-like"/>
</dbReference>